<evidence type="ECO:0000259" key="2">
    <source>
        <dbReference type="Pfam" id="PF01243"/>
    </source>
</evidence>
<proteinExistence type="predicted"/>
<dbReference type="Gene3D" id="2.30.110.10">
    <property type="entry name" value="Electron Transport, Fmn-binding Protein, Chain A"/>
    <property type="match status" value="1"/>
</dbReference>
<dbReference type="RefSeq" id="WP_239168989.1">
    <property type="nucleotide sequence ID" value="NZ_BAAABO010000007.1"/>
</dbReference>
<protein>
    <submittedName>
        <fullName evidence="3">PPOX class F420-dependent oxidoreductase</fullName>
    </submittedName>
</protein>
<keyword evidence="4" id="KW-1185">Reference proteome</keyword>
<dbReference type="InterPro" id="IPR019967">
    <property type="entry name" value="F420-dep_enz_PPOX_Rv0121"/>
</dbReference>
<dbReference type="Pfam" id="PF01243">
    <property type="entry name" value="PNPOx_N"/>
    <property type="match status" value="1"/>
</dbReference>
<sequence>MTPAERFAGRPVARLATVAADGAPHLVPIVFALAGDVIISAVDGKPKRSRALKRLANIAAEPRVSVLVDHYDSDWRHLWWVRADGVARVREDEPAGLPELIAKYEQYRAAAPAGPYIEITVEKWSMWDAAGHGA</sequence>
<accession>A0ABQ3Y7R2</accession>
<dbReference type="PANTHER" id="PTHR35176:SF2">
    <property type="entry name" value="F420H(2)-DEPENDENT REDUCTASE RV1155"/>
    <property type="match status" value="1"/>
</dbReference>
<dbReference type="InterPro" id="IPR011576">
    <property type="entry name" value="Pyridox_Oxase_N"/>
</dbReference>
<comment type="caution">
    <text evidence="3">The sequence shown here is derived from an EMBL/GenBank/DDBJ whole genome shotgun (WGS) entry which is preliminary data.</text>
</comment>
<dbReference type="PANTHER" id="PTHR35176">
    <property type="entry name" value="HEME OXYGENASE HI_0854-RELATED"/>
    <property type="match status" value="1"/>
</dbReference>
<reference evidence="3 4" key="1">
    <citation type="submission" date="2021-01" db="EMBL/GenBank/DDBJ databases">
        <title>Whole genome shotgun sequence of Actinoplanes deccanensis NBRC 13994.</title>
        <authorList>
            <person name="Komaki H."/>
            <person name="Tamura T."/>
        </authorList>
    </citation>
    <scope>NUCLEOTIDE SEQUENCE [LARGE SCALE GENOMIC DNA]</scope>
    <source>
        <strain evidence="3 4">NBRC 13994</strain>
    </source>
</reference>
<dbReference type="InterPro" id="IPR052019">
    <property type="entry name" value="F420H2_bilvrd_red/Heme_oxyg"/>
</dbReference>
<dbReference type="Proteomes" id="UP000609879">
    <property type="component" value="Unassembled WGS sequence"/>
</dbReference>
<evidence type="ECO:0000256" key="1">
    <source>
        <dbReference type="ARBA" id="ARBA00023002"/>
    </source>
</evidence>
<evidence type="ECO:0000313" key="4">
    <source>
        <dbReference type="Proteomes" id="UP000609879"/>
    </source>
</evidence>
<dbReference type="InterPro" id="IPR012349">
    <property type="entry name" value="Split_barrel_FMN-bd"/>
</dbReference>
<feature type="domain" description="Pyridoxamine 5'-phosphate oxidase N-terminal" evidence="2">
    <location>
        <begin position="6"/>
        <end position="127"/>
    </location>
</feature>
<organism evidence="3 4">
    <name type="scientific">Paractinoplanes deccanensis</name>
    <dbReference type="NCBI Taxonomy" id="113561"/>
    <lineage>
        <taxon>Bacteria</taxon>
        <taxon>Bacillati</taxon>
        <taxon>Actinomycetota</taxon>
        <taxon>Actinomycetes</taxon>
        <taxon>Micromonosporales</taxon>
        <taxon>Micromonosporaceae</taxon>
        <taxon>Paractinoplanes</taxon>
    </lineage>
</organism>
<name>A0ABQ3Y7R2_9ACTN</name>
<dbReference type="SUPFAM" id="SSF50475">
    <property type="entry name" value="FMN-binding split barrel"/>
    <property type="match status" value="1"/>
</dbReference>
<dbReference type="NCBIfam" id="TIGR03668">
    <property type="entry name" value="Rv0121_F420"/>
    <property type="match status" value="1"/>
</dbReference>
<evidence type="ECO:0000313" key="3">
    <source>
        <dbReference type="EMBL" id="GID76019.1"/>
    </source>
</evidence>
<keyword evidence="1" id="KW-0560">Oxidoreductase</keyword>
<dbReference type="EMBL" id="BOMI01000090">
    <property type="protein sequence ID" value="GID76019.1"/>
    <property type="molecule type" value="Genomic_DNA"/>
</dbReference>
<gene>
    <name evidence="3" type="ORF">Ade02nite_46600</name>
</gene>